<evidence type="ECO:0000259" key="2">
    <source>
        <dbReference type="Pfam" id="PF09118"/>
    </source>
</evidence>
<sequence length="764" mass="83670">MYQKKIRSRKLALFISTLLAVPLPSYAVSISPLFDWLLNLSNPNQDDTNPEYLNGCSNTSCASSPSTTGKWGDVFSIPIIPIHMSLAPDGRVLMYGSGKDGSQGTMEYVVWNRQFGNHFTTLPNVMPTDTFCAGQSRLASSGDLIMMGGDNGTGENFGNANTTLFTASGELKNISYSMNYPRWYPTVTTLPGDEYLVQGGSTNGVLGTGVTVPELYNPRKGYRTLINARSEFAYGDDFFRWWYPRTWVLPNRKIFTISGPAMYYTDVQNFGQTIPAGELSTGNIGATSTAVMYRPGKILQVGGGDKANHVGDSVIASNVASVIDVKGNWPSVRQISPMKNRRHWANSTLLPDGNVLVTGGSEANGAVGEVLSHPVGYEAELWDARTEQWTTMTSEKHLRHYHSSALLLPDGTVLSAGTGAPGPKNNLNGQIFYPPYLFDGNNWAKRPTINISNKTVTYGQELTINVDDSNTIKSITMVKNGVVTHSFNNEQRFRHIPVIQKTAKSVTVKIPSSPYQLTPGHYMVFAINDKGTPSIGTIVHLPPRSKNPGWTEQKPLVRNGNFENAGIIDVTDVTPAIQALGGVIGENAARGVIQTQANLVGLSLNTKDQIDVGFGEYMPGRRLGDWYVQNNGIEVQASSHQQMGQALNGKQFLDLNANGQIWQDIKGLSVGQRYKVTFDYAVHEASKACHPWLWFWCWNQASAKVEIGSLIHSWHANNRGKESWKSNSQEFVASNHTERLSITGTQGSPTGGMLVDNLVITPIY</sequence>
<evidence type="ECO:0000313" key="4">
    <source>
        <dbReference type="Proteomes" id="UP001056255"/>
    </source>
</evidence>
<dbReference type="RefSeq" id="WP_251879109.1">
    <property type="nucleotide sequence ID" value="NZ_CP082275.1"/>
</dbReference>
<dbReference type="InterPro" id="IPR015202">
    <property type="entry name" value="GO-like_E_set"/>
</dbReference>
<dbReference type="Gene3D" id="2.60.120.260">
    <property type="entry name" value="Galactose-binding domain-like"/>
    <property type="match status" value="1"/>
</dbReference>
<dbReference type="SUPFAM" id="SSF50965">
    <property type="entry name" value="Galactose oxidase, central domain"/>
    <property type="match status" value="1"/>
</dbReference>
<dbReference type="EMBL" id="CP082275">
    <property type="protein sequence ID" value="USH03793.1"/>
    <property type="molecule type" value="Genomic_DNA"/>
</dbReference>
<evidence type="ECO:0000256" key="1">
    <source>
        <dbReference type="SAM" id="SignalP"/>
    </source>
</evidence>
<protein>
    <submittedName>
        <fullName evidence="3">DUF1929 domain-containing protein</fullName>
    </submittedName>
</protein>
<gene>
    <name evidence="3" type="ORF">K6Q96_07320</name>
</gene>
<keyword evidence="4" id="KW-1185">Reference proteome</keyword>
<proteinExistence type="predicted"/>
<organism evidence="3 4">
    <name type="scientific">Grimontia kaedaensis</name>
    <dbReference type="NCBI Taxonomy" id="2872157"/>
    <lineage>
        <taxon>Bacteria</taxon>
        <taxon>Pseudomonadati</taxon>
        <taxon>Pseudomonadota</taxon>
        <taxon>Gammaproteobacteria</taxon>
        <taxon>Vibrionales</taxon>
        <taxon>Vibrionaceae</taxon>
        <taxon>Grimontia</taxon>
    </lineage>
</organism>
<dbReference type="Gene3D" id="2.60.40.10">
    <property type="entry name" value="Immunoglobulins"/>
    <property type="match status" value="1"/>
</dbReference>
<feature type="signal peptide" evidence="1">
    <location>
        <begin position="1"/>
        <end position="27"/>
    </location>
</feature>
<dbReference type="PANTHER" id="PTHR32208">
    <property type="entry name" value="SECRETED PROTEIN-RELATED"/>
    <property type="match status" value="1"/>
</dbReference>
<dbReference type="SUPFAM" id="SSF81296">
    <property type="entry name" value="E set domains"/>
    <property type="match status" value="1"/>
</dbReference>
<dbReference type="InterPro" id="IPR013783">
    <property type="entry name" value="Ig-like_fold"/>
</dbReference>
<reference evidence="3" key="1">
    <citation type="submission" date="2021-08" db="EMBL/GenBank/DDBJ databases">
        <authorList>
            <person name="Sakaguchi M."/>
            <person name="Kikuchi T."/>
            <person name="Urbanczyk H."/>
        </authorList>
    </citation>
    <scope>NUCLEOTIDE SEQUENCE</scope>
    <source>
        <strain evidence="3">020920N</strain>
    </source>
</reference>
<feature type="domain" description="Galactose oxidase-like Early set" evidence="2">
    <location>
        <begin position="446"/>
        <end position="540"/>
    </location>
</feature>
<dbReference type="InterPro" id="IPR011043">
    <property type="entry name" value="Gal_Oxase/kelch_b-propeller"/>
</dbReference>
<dbReference type="Gene3D" id="2.130.10.80">
    <property type="entry name" value="Galactose oxidase/kelch, beta-propeller"/>
    <property type="match status" value="1"/>
</dbReference>
<dbReference type="InterPro" id="IPR037293">
    <property type="entry name" value="Gal_Oxidase_central_sf"/>
</dbReference>
<dbReference type="InterPro" id="IPR014756">
    <property type="entry name" value="Ig_E-set"/>
</dbReference>
<dbReference type="PANTHER" id="PTHR32208:SF21">
    <property type="entry name" value="LOW QUALITY PROTEIN: ALDEHYDE OXIDASE GLOX-LIKE"/>
    <property type="match status" value="1"/>
</dbReference>
<keyword evidence="1" id="KW-0732">Signal</keyword>
<name>A0ABY4WXU6_9GAMM</name>
<dbReference type="Pfam" id="PF09118">
    <property type="entry name" value="GO-like_E_set"/>
    <property type="match status" value="1"/>
</dbReference>
<dbReference type="Proteomes" id="UP001056255">
    <property type="component" value="Chromosome I"/>
</dbReference>
<dbReference type="CDD" id="cd02851">
    <property type="entry name" value="E_set_GO_C"/>
    <property type="match status" value="1"/>
</dbReference>
<evidence type="ECO:0000313" key="3">
    <source>
        <dbReference type="EMBL" id="USH03793.1"/>
    </source>
</evidence>
<accession>A0ABY4WXU6</accession>
<feature type="chain" id="PRO_5046682503" evidence="1">
    <location>
        <begin position="28"/>
        <end position="764"/>
    </location>
</feature>